<dbReference type="EMBL" id="JACEIK010000533">
    <property type="protein sequence ID" value="MCD7458656.1"/>
    <property type="molecule type" value="Genomic_DNA"/>
</dbReference>
<protein>
    <submittedName>
        <fullName evidence="1">Uncharacterized protein</fullName>
    </submittedName>
</protein>
<organism evidence="1 2">
    <name type="scientific">Datura stramonium</name>
    <name type="common">Jimsonweed</name>
    <name type="synonym">Common thornapple</name>
    <dbReference type="NCBI Taxonomy" id="4076"/>
    <lineage>
        <taxon>Eukaryota</taxon>
        <taxon>Viridiplantae</taxon>
        <taxon>Streptophyta</taxon>
        <taxon>Embryophyta</taxon>
        <taxon>Tracheophyta</taxon>
        <taxon>Spermatophyta</taxon>
        <taxon>Magnoliopsida</taxon>
        <taxon>eudicotyledons</taxon>
        <taxon>Gunneridae</taxon>
        <taxon>Pentapetalae</taxon>
        <taxon>asterids</taxon>
        <taxon>lamiids</taxon>
        <taxon>Solanales</taxon>
        <taxon>Solanaceae</taxon>
        <taxon>Solanoideae</taxon>
        <taxon>Datureae</taxon>
        <taxon>Datura</taxon>
    </lineage>
</organism>
<keyword evidence="2" id="KW-1185">Reference proteome</keyword>
<sequence length="99" mass="10914">MVTIYKLCCSLMFAKKEESNQILLVLSVKGMAELSATIAMAEVPLSLSLTRTHHTHTHTHTHTKDRDTDNLRTYACTGHTSDAISDLTVKAGVKISRDT</sequence>
<proteinExistence type="predicted"/>
<evidence type="ECO:0000313" key="2">
    <source>
        <dbReference type="Proteomes" id="UP000823775"/>
    </source>
</evidence>
<reference evidence="1 2" key="1">
    <citation type="journal article" date="2021" name="BMC Genomics">
        <title>Datura genome reveals duplications of psychoactive alkaloid biosynthetic genes and high mutation rate following tissue culture.</title>
        <authorList>
            <person name="Rajewski A."/>
            <person name="Carter-House D."/>
            <person name="Stajich J."/>
            <person name="Litt A."/>
        </authorList>
    </citation>
    <scope>NUCLEOTIDE SEQUENCE [LARGE SCALE GENOMIC DNA]</scope>
    <source>
        <strain evidence="1">AR-01</strain>
    </source>
</reference>
<dbReference type="Proteomes" id="UP000823775">
    <property type="component" value="Unassembled WGS sequence"/>
</dbReference>
<gene>
    <name evidence="1" type="ORF">HAX54_038825</name>
</gene>
<accession>A0ABS8SIE9</accession>
<comment type="caution">
    <text evidence="1">The sequence shown here is derived from an EMBL/GenBank/DDBJ whole genome shotgun (WGS) entry which is preliminary data.</text>
</comment>
<name>A0ABS8SIE9_DATST</name>
<evidence type="ECO:0000313" key="1">
    <source>
        <dbReference type="EMBL" id="MCD7458656.1"/>
    </source>
</evidence>